<evidence type="ECO:0000313" key="2">
    <source>
        <dbReference type="Proteomes" id="UP000182278"/>
    </source>
</evidence>
<protein>
    <recommendedName>
        <fullName evidence="3">Glycosyl hydrolase 36 catalytic domain-containing protein</fullName>
    </recommendedName>
</protein>
<name>A0A1J4SLF5_9BACT</name>
<dbReference type="InterPro" id="IPR012341">
    <property type="entry name" value="6hp_glycosidase-like_sf"/>
</dbReference>
<dbReference type="SUPFAM" id="SSF48208">
    <property type="entry name" value="Six-hairpin glycosidases"/>
    <property type="match status" value="1"/>
</dbReference>
<accession>A0A1J4SLF5</accession>
<reference evidence="1 2" key="1">
    <citation type="journal article" date="2016" name="Environ. Microbiol.">
        <title>Genomic resolution of a cold subsurface aquifer community provides metabolic insights for novel microbes adapted to high CO concentrations.</title>
        <authorList>
            <person name="Probst A.J."/>
            <person name="Castelle C.J."/>
            <person name="Singh A."/>
            <person name="Brown C.T."/>
            <person name="Anantharaman K."/>
            <person name="Sharon I."/>
            <person name="Hug L.A."/>
            <person name="Burstein D."/>
            <person name="Emerson J.B."/>
            <person name="Thomas B.C."/>
            <person name="Banfield J.F."/>
        </authorList>
    </citation>
    <scope>NUCLEOTIDE SEQUENCE [LARGE SCALE GENOMIC DNA]</scope>
    <source>
        <strain evidence="1">CG1_02_38_46</strain>
    </source>
</reference>
<evidence type="ECO:0000313" key="1">
    <source>
        <dbReference type="EMBL" id="OIN98862.1"/>
    </source>
</evidence>
<dbReference type="InterPro" id="IPR008928">
    <property type="entry name" value="6-hairpin_glycosidase_sf"/>
</dbReference>
<dbReference type="Proteomes" id="UP000182278">
    <property type="component" value="Unassembled WGS sequence"/>
</dbReference>
<dbReference type="EMBL" id="MNUO01000002">
    <property type="protein sequence ID" value="OIN98862.1"/>
    <property type="molecule type" value="Genomic_DNA"/>
</dbReference>
<gene>
    <name evidence="1" type="ORF">AUJ66_00115</name>
</gene>
<evidence type="ECO:0008006" key="3">
    <source>
        <dbReference type="Google" id="ProtNLM"/>
    </source>
</evidence>
<comment type="caution">
    <text evidence="1">The sequence shown here is derived from an EMBL/GenBank/DDBJ whole genome shotgun (WGS) entry which is preliminary data.</text>
</comment>
<dbReference type="GO" id="GO:0005975">
    <property type="term" value="P:carbohydrate metabolic process"/>
    <property type="evidence" value="ECO:0007669"/>
    <property type="project" value="InterPro"/>
</dbReference>
<dbReference type="AlphaFoldDB" id="A0A1J4SLF5"/>
<proteinExistence type="predicted"/>
<dbReference type="Gene3D" id="1.50.10.10">
    <property type="match status" value="1"/>
</dbReference>
<organism evidence="1 2">
    <name type="scientific">Candidatus Desantisbacteria bacterium CG1_02_38_46</name>
    <dbReference type="NCBI Taxonomy" id="1817893"/>
    <lineage>
        <taxon>Bacteria</taxon>
        <taxon>Candidatus Desantisiibacteriota</taxon>
    </lineage>
</organism>
<dbReference type="STRING" id="1817893.AUJ66_00115"/>
<sequence>MAKFIDSDVNWFDHIHSRIKSVFLDQLTYQGCFAEVHCPDESSPTKYHAGIWGWNTWCGIHDMIPLAEPEVCQIMQNTFELGLRHVEPETGLLPHTIIIGPQGTIGSVIEYRTYSGAHGEGYNLDNIICWAKMMLEFVLYTRNLQWFTTEKLAIVEGSINYILDNLRKSYNPHLIAAGIEGDWTENTNWEADNANVNVNMHHCLQLLAGVESLFGSVEKVEKYLQIADDISLAYNLLSSRGGFWDEKRGHYIHGNDGKGERIYGDDYFETTANIFAILWGTADQEKTSSIWKFIDSHPEIELPYPVLTNLYPRSSPRRPDYGHSVSNGDTWFTLGAHAAVARFCSGYIDRATRMFKAIIDYELKEGTIHNNIYPDGSVNADWSPEMANYGSLFTILTEGLLGLRPTSEGLLIHPYPLGGMSYLKMLKPLYYAGKPFYLNVKFGGQKLIRVRVKAVSRPAHDIQENAFVLRPYFPSGATVVMEYGA</sequence>